<dbReference type="RefSeq" id="WP_146285734.1">
    <property type="nucleotide sequence ID" value="NZ_BMLP01000001.1"/>
</dbReference>
<dbReference type="Pfam" id="PF13411">
    <property type="entry name" value="MerR_1"/>
    <property type="match status" value="1"/>
</dbReference>
<comment type="caution">
    <text evidence="4">The sequence shown here is derived from an EMBL/GenBank/DDBJ whole genome shotgun (WGS) entry which is preliminary data.</text>
</comment>
<dbReference type="GO" id="GO:0003700">
    <property type="term" value="F:DNA-binding transcription factor activity"/>
    <property type="evidence" value="ECO:0007669"/>
    <property type="project" value="InterPro"/>
</dbReference>
<dbReference type="CDD" id="cd04765">
    <property type="entry name" value="HTH_MlrA-like_sg2"/>
    <property type="match status" value="1"/>
</dbReference>
<evidence type="ECO:0000313" key="5">
    <source>
        <dbReference type="Proteomes" id="UP000598196"/>
    </source>
</evidence>
<organism evidence="4 5">
    <name type="scientific">Gemmobacter aquaticus</name>
    <dbReference type="NCBI Taxonomy" id="490185"/>
    <lineage>
        <taxon>Bacteria</taxon>
        <taxon>Pseudomonadati</taxon>
        <taxon>Pseudomonadota</taxon>
        <taxon>Alphaproteobacteria</taxon>
        <taxon>Rhodobacterales</taxon>
        <taxon>Paracoccaceae</taxon>
        <taxon>Gemmobacter</taxon>
    </lineage>
</organism>
<feature type="compositionally biased region" description="Acidic residues" evidence="2">
    <location>
        <begin position="137"/>
        <end position="155"/>
    </location>
</feature>
<accession>A0A918DBJ6</accession>
<keyword evidence="1" id="KW-0238">DNA-binding</keyword>
<protein>
    <submittedName>
        <fullName evidence="4">MerR family transcriptional regulator</fullName>
    </submittedName>
</protein>
<dbReference type="SUPFAM" id="SSF46955">
    <property type="entry name" value="Putative DNA-binding domain"/>
    <property type="match status" value="1"/>
</dbReference>
<evidence type="ECO:0000313" key="4">
    <source>
        <dbReference type="EMBL" id="GGO25302.1"/>
    </source>
</evidence>
<feature type="domain" description="HTH merR-type" evidence="3">
    <location>
        <begin position="10"/>
        <end position="78"/>
    </location>
</feature>
<dbReference type="InterPro" id="IPR047057">
    <property type="entry name" value="MerR_fam"/>
</dbReference>
<dbReference type="InterPro" id="IPR000551">
    <property type="entry name" value="MerR-type_HTH_dom"/>
</dbReference>
<dbReference type="PROSITE" id="PS50937">
    <property type="entry name" value="HTH_MERR_2"/>
    <property type="match status" value="1"/>
</dbReference>
<dbReference type="Proteomes" id="UP000598196">
    <property type="component" value="Unassembled WGS sequence"/>
</dbReference>
<dbReference type="SMART" id="SM00422">
    <property type="entry name" value="HTH_MERR"/>
    <property type="match status" value="1"/>
</dbReference>
<dbReference type="OrthoDB" id="9810140at2"/>
<gene>
    <name evidence="4" type="ORF">GCM10010991_04810</name>
</gene>
<proteinExistence type="predicted"/>
<sequence length="262" mass="28661">MDKSPEAFRTISEVAELLETPAHVLRFWETRFSQIKPVKRAGGRRYYRPSDVALLGGIRKLLHDDGMTIRGVQQILRDQGIKAVSGMASATLAPADELAEPATEVVIETPHPTIPDNVVALTDWLAQPERAELVTDVPDDGDENEAAPDVSPEETSEAIILTTESRIDTAAHQTSFDFGWSTAEDVVLLEDDPSSTEATPVAPEQTEAPAPSVEPAAPWLPTLFRAPLKEFSDADLQRLRALKPRIMALHDRLAATQSSRRG</sequence>
<dbReference type="AlphaFoldDB" id="A0A918DBJ6"/>
<feature type="region of interest" description="Disordered" evidence="2">
    <location>
        <begin position="192"/>
        <end position="216"/>
    </location>
</feature>
<keyword evidence="5" id="KW-1185">Reference proteome</keyword>
<name>A0A918DBJ6_9RHOB</name>
<evidence type="ECO:0000256" key="1">
    <source>
        <dbReference type="ARBA" id="ARBA00023125"/>
    </source>
</evidence>
<dbReference type="Gene3D" id="1.10.1660.10">
    <property type="match status" value="1"/>
</dbReference>
<feature type="compositionally biased region" description="Low complexity" evidence="2">
    <location>
        <begin position="207"/>
        <end position="216"/>
    </location>
</feature>
<feature type="region of interest" description="Disordered" evidence="2">
    <location>
        <begin position="135"/>
        <end position="155"/>
    </location>
</feature>
<reference evidence="4 5" key="1">
    <citation type="journal article" date="2014" name="Int. J. Syst. Evol. Microbiol.">
        <title>Complete genome sequence of Corynebacterium casei LMG S-19264T (=DSM 44701T), isolated from a smear-ripened cheese.</title>
        <authorList>
            <consortium name="US DOE Joint Genome Institute (JGI-PGF)"/>
            <person name="Walter F."/>
            <person name="Albersmeier A."/>
            <person name="Kalinowski J."/>
            <person name="Ruckert C."/>
        </authorList>
    </citation>
    <scope>NUCLEOTIDE SEQUENCE [LARGE SCALE GENOMIC DNA]</scope>
    <source>
        <strain evidence="4 5">CGMCC 1.7029</strain>
    </source>
</reference>
<dbReference type="PANTHER" id="PTHR30204:SF15">
    <property type="entry name" value="BLL5018 PROTEIN"/>
    <property type="match status" value="1"/>
</dbReference>
<dbReference type="PANTHER" id="PTHR30204">
    <property type="entry name" value="REDOX-CYCLING DRUG-SENSING TRANSCRIPTIONAL ACTIVATOR SOXR"/>
    <property type="match status" value="1"/>
</dbReference>
<dbReference type="GO" id="GO:0003677">
    <property type="term" value="F:DNA binding"/>
    <property type="evidence" value="ECO:0007669"/>
    <property type="project" value="UniProtKB-KW"/>
</dbReference>
<dbReference type="EMBL" id="BMLP01000001">
    <property type="protein sequence ID" value="GGO25302.1"/>
    <property type="molecule type" value="Genomic_DNA"/>
</dbReference>
<evidence type="ECO:0000256" key="2">
    <source>
        <dbReference type="SAM" id="MobiDB-lite"/>
    </source>
</evidence>
<dbReference type="InterPro" id="IPR009061">
    <property type="entry name" value="DNA-bd_dom_put_sf"/>
</dbReference>
<evidence type="ECO:0000259" key="3">
    <source>
        <dbReference type="PROSITE" id="PS50937"/>
    </source>
</evidence>